<comment type="subcellular location">
    <subcellularLocation>
        <location evidence="3">Chromosome</location>
    </subcellularLocation>
    <subcellularLocation>
        <location evidence="2">Nucleus</location>
    </subcellularLocation>
</comment>
<name>A0AA39XTK2_9PEZI</name>
<dbReference type="CDD" id="cd10524">
    <property type="entry name" value="SET_Suv4-20-like"/>
    <property type="match status" value="1"/>
</dbReference>
<feature type="region of interest" description="Disordered" evidence="15">
    <location>
        <begin position="282"/>
        <end position="357"/>
    </location>
</feature>
<evidence type="ECO:0000256" key="14">
    <source>
        <dbReference type="ARBA" id="ARBA00048081"/>
    </source>
</evidence>
<gene>
    <name evidence="17" type="ORF">B0T16DRAFT_395261</name>
</gene>
<comment type="caution">
    <text evidence="17">The sequence shown here is derived from an EMBL/GenBank/DDBJ whole genome shotgun (WGS) entry which is preliminary data.</text>
</comment>
<feature type="region of interest" description="Disordered" evidence="15">
    <location>
        <begin position="499"/>
        <end position="552"/>
    </location>
</feature>
<dbReference type="GO" id="GO:0005634">
    <property type="term" value="C:nucleus"/>
    <property type="evidence" value="ECO:0007669"/>
    <property type="project" value="UniProtKB-SubCell"/>
</dbReference>
<keyword evidence="18" id="KW-1185">Reference proteome</keyword>
<dbReference type="PROSITE" id="PS51567">
    <property type="entry name" value="SAM_MT43_SUVAR420_1"/>
    <property type="match status" value="1"/>
</dbReference>
<evidence type="ECO:0000256" key="10">
    <source>
        <dbReference type="ARBA" id="ARBA00022853"/>
    </source>
</evidence>
<dbReference type="SUPFAM" id="SSF82199">
    <property type="entry name" value="SET domain"/>
    <property type="match status" value="1"/>
</dbReference>
<evidence type="ECO:0000256" key="13">
    <source>
        <dbReference type="ARBA" id="ARBA00030653"/>
    </source>
</evidence>
<feature type="domain" description="SET" evidence="16">
    <location>
        <begin position="116"/>
        <end position="230"/>
    </location>
</feature>
<evidence type="ECO:0000256" key="8">
    <source>
        <dbReference type="ARBA" id="ARBA00022679"/>
    </source>
</evidence>
<dbReference type="Proteomes" id="UP001174936">
    <property type="component" value="Unassembled WGS sequence"/>
</dbReference>
<dbReference type="EC" id="2.1.1.372" evidence="12"/>
<comment type="catalytic activity">
    <reaction evidence="14">
        <text>L-lysyl(20)-[histone H4] + 3 S-adenosyl-L-methionine = N(6),N(6),N(6)-trimethyl-L-lysyl(20)-[histone H4] + 3 S-adenosyl-L-homocysteine + 3 H(+)</text>
        <dbReference type="Rhea" id="RHEA:64456"/>
        <dbReference type="Rhea" id="RHEA-COMP:15554"/>
        <dbReference type="Rhea" id="RHEA-COMP:15998"/>
        <dbReference type="ChEBI" id="CHEBI:15378"/>
        <dbReference type="ChEBI" id="CHEBI:29969"/>
        <dbReference type="ChEBI" id="CHEBI:57856"/>
        <dbReference type="ChEBI" id="CHEBI:59789"/>
        <dbReference type="ChEBI" id="CHEBI:61961"/>
        <dbReference type="EC" id="2.1.1.372"/>
    </reaction>
</comment>
<protein>
    <recommendedName>
        <fullName evidence="5">Histone-lysine N-methyltransferase SET9</fullName>
        <ecNumber evidence="12">2.1.1.372</ecNumber>
    </recommendedName>
    <alternativeName>
        <fullName evidence="4">Histone-lysine N-methyltransferase set9</fullName>
    </alternativeName>
    <alternativeName>
        <fullName evidence="13">SET domain protein 9</fullName>
    </alternativeName>
</protein>
<feature type="compositionally biased region" description="Polar residues" evidence="15">
    <location>
        <begin position="651"/>
        <end position="661"/>
    </location>
</feature>
<dbReference type="GO" id="GO:0140943">
    <property type="term" value="F:histone H4K20 trimethyltransferase activity"/>
    <property type="evidence" value="ECO:0007669"/>
    <property type="project" value="UniProtKB-EC"/>
</dbReference>
<sequence length="706" mass="78022">MPRTPPAASKRQRLTLLQLSSYDDILTDALVDQAYYWTTIPKNRTSYHPSRGIKEEEVTKIIQTDLIVTPNLSVAEEKLLATSGLKRFCNSLKTPKEKEDFKAHLRRYMSIYLPDCPFEVNTTNRYTINSLEASVTARRYIRRNETIKYLAGIQVVITPEEEADMALRKKDFSLVVSSRSKSTSLFMGPARFANHDCNANARLVTKGQAAIEIIACRDIEVGEEITVSYSESYFGEDNCECLCYTCEGKGVNGWKSDDSTPSIQNSIETDITIAAQGYSLRRRRRDDSVAGTGSRAPSVTPDIRPRVLKGQRSQRMLGDRASSVDSTAFCGSGASRTATAKRKRDLALTPPTTPAKKQKTIDYDAVPIPLEPASSRESSETALTQDSVMSEVDNGTITEATSPDVESPAPQVMSPDPTPLKPTIGSIKCEEEAIEIHVQAISEATLSSGEAAPSSTPILTPKTISLSEAANSILTTGQLPKVVDSFGVSGVSTLEAKCEDDTMATDETPTKAPTRGRKATRTATPRSGAKSKPRETLTSRSPSVVSSTPRRTPGDYTLTAVLLRWMPEAAWVYCTVCTTAFVQQDAYYTKVNCPRCERHSKLYGYVWPKTEPTGPGDREERILDHRLVHRFLDPEDEARIRGRKYWRERSSVNGNEPNQETEQCDEQLERRGRPNMRNEAESEEASASGLRRSGRARRATAKVAGE</sequence>
<evidence type="ECO:0000256" key="4">
    <source>
        <dbReference type="ARBA" id="ARBA00014232"/>
    </source>
</evidence>
<feature type="compositionally biased region" description="Low complexity" evidence="15">
    <location>
        <begin position="538"/>
        <end position="551"/>
    </location>
</feature>
<dbReference type="PANTHER" id="PTHR12977">
    <property type="entry name" value="SUPPRESSOR OF VARIEGATION 4-20-RELATED"/>
    <property type="match status" value="1"/>
</dbReference>
<keyword evidence="7" id="KW-0489">Methyltransferase</keyword>
<dbReference type="InterPro" id="IPR041938">
    <property type="entry name" value="Hist-Lys_N-MTase_N"/>
</dbReference>
<evidence type="ECO:0000256" key="15">
    <source>
        <dbReference type="SAM" id="MobiDB-lite"/>
    </source>
</evidence>
<evidence type="ECO:0000256" key="7">
    <source>
        <dbReference type="ARBA" id="ARBA00022603"/>
    </source>
</evidence>
<evidence type="ECO:0000256" key="11">
    <source>
        <dbReference type="ARBA" id="ARBA00023242"/>
    </source>
</evidence>
<keyword evidence="9" id="KW-0949">S-adenosyl-L-methionine</keyword>
<dbReference type="EMBL" id="JAULSV010000007">
    <property type="protein sequence ID" value="KAK0639550.1"/>
    <property type="molecule type" value="Genomic_DNA"/>
</dbReference>
<accession>A0AA39XTK2</accession>
<dbReference type="SMART" id="SM00317">
    <property type="entry name" value="SET"/>
    <property type="match status" value="1"/>
</dbReference>
<evidence type="ECO:0000256" key="2">
    <source>
        <dbReference type="ARBA" id="ARBA00004123"/>
    </source>
</evidence>
<keyword evidence="10" id="KW-0156">Chromatin regulator</keyword>
<proteinExistence type="predicted"/>
<dbReference type="InterPro" id="IPR046341">
    <property type="entry name" value="SET_dom_sf"/>
</dbReference>
<feature type="region of interest" description="Disordered" evidence="15">
    <location>
        <begin position="399"/>
        <end position="418"/>
    </location>
</feature>
<evidence type="ECO:0000256" key="6">
    <source>
        <dbReference type="ARBA" id="ARBA00022454"/>
    </source>
</evidence>
<reference evidence="17" key="1">
    <citation type="submission" date="2023-06" db="EMBL/GenBank/DDBJ databases">
        <title>Genome-scale phylogeny and comparative genomics of the fungal order Sordariales.</title>
        <authorList>
            <consortium name="Lawrence Berkeley National Laboratory"/>
            <person name="Hensen N."/>
            <person name="Bonometti L."/>
            <person name="Westerberg I."/>
            <person name="Brannstrom I.O."/>
            <person name="Guillou S."/>
            <person name="Cros-Aarteil S."/>
            <person name="Calhoun S."/>
            <person name="Haridas S."/>
            <person name="Kuo A."/>
            <person name="Mondo S."/>
            <person name="Pangilinan J."/>
            <person name="Riley R."/>
            <person name="Labutti K."/>
            <person name="Andreopoulos B."/>
            <person name="Lipzen A."/>
            <person name="Chen C."/>
            <person name="Yanf M."/>
            <person name="Daum C."/>
            <person name="Ng V."/>
            <person name="Clum A."/>
            <person name="Steindorff A."/>
            <person name="Ohm R."/>
            <person name="Martin F."/>
            <person name="Silar P."/>
            <person name="Natvig D."/>
            <person name="Lalanne C."/>
            <person name="Gautier V."/>
            <person name="Ament-Velasquez S.L."/>
            <person name="Kruys A."/>
            <person name="Hutchinson M.I."/>
            <person name="Powell A.J."/>
            <person name="Barry K."/>
            <person name="Miller A.N."/>
            <person name="Grigoriev I.V."/>
            <person name="Debuchy R."/>
            <person name="Gladieux P."/>
            <person name="Thoren M.H."/>
            <person name="Johannesson H."/>
        </authorList>
    </citation>
    <scope>NUCLEOTIDE SEQUENCE</scope>
    <source>
        <strain evidence="17">SMH2532-1</strain>
    </source>
</reference>
<evidence type="ECO:0000256" key="9">
    <source>
        <dbReference type="ARBA" id="ARBA00022691"/>
    </source>
</evidence>
<dbReference type="GO" id="GO:0032259">
    <property type="term" value="P:methylation"/>
    <property type="evidence" value="ECO:0007669"/>
    <property type="project" value="UniProtKB-KW"/>
</dbReference>
<evidence type="ECO:0000259" key="16">
    <source>
        <dbReference type="PROSITE" id="PS50280"/>
    </source>
</evidence>
<dbReference type="Gene3D" id="2.170.270.10">
    <property type="entry name" value="SET domain"/>
    <property type="match status" value="1"/>
</dbReference>
<dbReference type="Gene3D" id="1.10.10.1700">
    <property type="entry name" value="Histone-lysine N-methyltransferase"/>
    <property type="match status" value="1"/>
</dbReference>
<evidence type="ECO:0000313" key="17">
    <source>
        <dbReference type="EMBL" id="KAK0639550.1"/>
    </source>
</evidence>
<dbReference type="GO" id="GO:0005694">
    <property type="term" value="C:chromosome"/>
    <property type="evidence" value="ECO:0007669"/>
    <property type="project" value="UniProtKB-SubCell"/>
</dbReference>
<keyword evidence="11" id="KW-0539">Nucleus</keyword>
<feature type="compositionally biased region" description="Basic and acidic residues" evidence="15">
    <location>
        <begin position="667"/>
        <end position="680"/>
    </location>
</feature>
<dbReference type="InterPro" id="IPR001214">
    <property type="entry name" value="SET_dom"/>
</dbReference>
<evidence type="ECO:0000313" key="18">
    <source>
        <dbReference type="Proteomes" id="UP001174936"/>
    </source>
</evidence>
<comment type="function">
    <text evidence="1">Histone methyltransferase that trimethylates 'Lys-20' of histone H4 to form H4K20me3.</text>
</comment>
<dbReference type="InterPro" id="IPR039977">
    <property type="entry name" value="Suv4-20/Set9"/>
</dbReference>
<evidence type="ECO:0000256" key="5">
    <source>
        <dbReference type="ARBA" id="ARBA00015413"/>
    </source>
</evidence>
<evidence type="ECO:0000256" key="1">
    <source>
        <dbReference type="ARBA" id="ARBA00001984"/>
    </source>
</evidence>
<dbReference type="AlphaFoldDB" id="A0AA39XTK2"/>
<keyword evidence="8" id="KW-0808">Transferase</keyword>
<evidence type="ECO:0000256" key="3">
    <source>
        <dbReference type="ARBA" id="ARBA00004286"/>
    </source>
</evidence>
<dbReference type="InterPro" id="IPR025783">
    <property type="entry name" value="Set9_fungi"/>
</dbReference>
<evidence type="ECO:0000256" key="12">
    <source>
        <dbReference type="ARBA" id="ARBA00024057"/>
    </source>
</evidence>
<organism evidence="17 18">
    <name type="scientific">Cercophora newfieldiana</name>
    <dbReference type="NCBI Taxonomy" id="92897"/>
    <lineage>
        <taxon>Eukaryota</taxon>
        <taxon>Fungi</taxon>
        <taxon>Dikarya</taxon>
        <taxon>Ascomycota</taxon>
        <taxon>Pezizomycotina</taxon>
        <taxon>Sordariomycetes</taxon>
        <taxon>Sordariomycetidae</taxon>
        <taxon>Sordariales</taxon>
        <taxon>Lasiosphaeriaceae</taxon>
        <taxon>Cercophora</taxon>
    </lineage>
</organism>
<dbReference type="PANTHER" id="PTHR12977:SF4">
    <property type="entry name" value="HISTONE-LYSINE N-METHYLTRANSFERASE KMT5B"/>
    <property type="match status" value="1"/>
</dbReference>
<keyword evidence="6" id="KW-0158">Chromosome</keyword>
<feature type="region of interest" description="Disordered" evidence="15">
    <location>
        <begin position="650"/>
        <end position="706"/>
    </location>
</feature>
<dbReference type="PROSITE" id="PS50280">
    <property type="entry name" value="SET"/>
    <property type="match status" value="1"/>
</dbReference>
<dbReference type="Pfam" id="PF00856">
    <property type="entry name" value="SET"/>
    <property type="match status" value="1"/>
</dbReference>